<dbReference type="SUPFAM" id="SSF55315">
    <property type="entry name" value="L30e-like"/>
    <property type="match status" value="1"/>
</dbReference>
<accession>A0ABX2SZN1</accession>
<sequence length="108" mass="11845">MKQALNLLGLMTRAGKIITGEDLLIKGLQDKSIKLVLIAQDCGKNTRKKILDKSSYYGVETITAFKISDISASIGKENRVAIGITDKGFSDKLKQLIQQGGYINNEEN</sequence>
<organism evidence="2 3">
    <name type="scientific">Gemelliphila palaticanis</name>
    <dbReference type="NCBI Taxonomy" id="81950"/>
    <lineage>
        <taxon>Bacteria</taxon>
        <taxon>Bacillati</taxon>
        <taxon>Bacillota</taxon>
        <taxon>Bacilli</taxon>
        <taxon>Bacillales</taxon>
        <taxon>Gemellaceae</taxon>
        <taxon>Gemelliphila</taxon>
    </lineage>
</organism>
<protein>
    <submittedName>
        <fullName evidence="2">Ribosomal L7Ae/L30e/S12e/Gadd45 family protein</fullName>
    </submittedName>
</protein>
<dbReference type="Proteomes" id="UP000531840">
    <property type="component" value="Unassembled WGS sequence"/>
</dbReference>
<evidence type="ECO:0000313" key="2">
    <source>
        <dbReference type="EMBL" id="NYS47760.1"/>
    </source>
</evidence>
<comment type="caution">
    <text evidence="2">The sequence shown here is derived from an EMBL/GenBank/DDBJ whole genome shotgun (WGS) entry which is preliminary data.</text>
</comment>
<gene>
    <name evidence="2" type="ORF">HZY85_06085</name>
</gene>
<dbReference type="Gene3D" id="3.30.1330.30">
    <property type="match status" value="1"/>
</dbReference>
<dbReference type="InterPro" id="IPR004038">
    <property type="entry name" value="Ribosomal_eL8/eL30/eS12/Gad45"/>
</dbReference>
<evidence type="ECO:0000313" key="3">
    <source>
        <dbReference type="Proteomes" id="UP000531840"/>
    </source>
</evidence>
<reference evidence="2 3" key="1">
    <citation type="submission" date="2020-07" db="EMBL/GenBank/DDBJ databases">
        <title>MOT database genomes.</title>
        <authorList>
            <person name="Joseph S."/>
            <person name="Aduse-Opoku J."/>
            <person name="Hashim A."/>
            <person name="Wade W."/>
            <person name="Curtis M."/>
        </authorList>
    </citation>
    <scope>NUCLEOTIDE SEQUENCE [LARGE SCALE GENOMIC DNA]</scope>
    <source>
        <strain evidence="2 3">CIP 106318</strain>
    </source>
</reference>
<keyword evidence="3" id="KW-1185">Reference proteome</keyword>
<dbReference type="InterPro" id="IPR029064">
    <property type="entry name" value="Ribosomal_eL30-like_sf"/>
</dbReference>
<proteinExistence type="predicted"/>
<dbReference type="Pfam" id="PF01248">
    <property type="entry name" value="Ribosomal_L7Ae"/>
    <property type="match status" value="1"/>
</dbReference>
<feature type="domain" description="Ribosomal protein eL8/eL30/eS12/Gadd45" evidence="1">
    <location>
        <begin position="6"/>
        <end position="93"/>
    </location>
</feature>
<dbReference type="EMBL" id="JACBYF010000012">
    <property type="protein sequence ID" value="NYS47760.1"/>
    <property type="molecule type" value="Genomic_DNA"/>
</dbReference>
<name>A0ABX2SZN1_9BACL</name>
<evidence type="ECO:0000259" key="1">
    <source>
        <dbReference type="Pfam" id="PF01248"/>
    </source>
</evidence>
<dbReference type="RefSeq" id="WP_179941547.1">
    <property type="nucleotide sequence ID" value="NZ_JACBYF010000012.1"/>
</dbReference>